<accession>A0A7Z0WJF2</accession>
<dbReference type="RefSeq" id="WP_075135792.1">
    <property type="nucleotide sequence ID" value="NZ_MSIF01000015.1"/>
</dbReference>
<keyword evidence="2" id="KW-1185">Reference proteome</keyword>
<name>A0A7Z0WJF2_9PSEU</name>
<sequence length="201" mass="22791">MPQPLVPYVSSWSTEDFIPSVIVERPGVGIAYADETVFDRDSHGVLWYRTPHSPHQGRPRYSNTHPQRQRRAMQRLLCQVCANPADHTTDGVLWLLQDHRTDWPGWPNNMTVTEPPICATCVPIATRHCPALRRSAITIRARTHPIHGVNAQLYKASPRGPVPTTKDIVAYTDPTIRWARATDLVRLLRHCTILDPSTLTR</sequence>
<comment type="caution">
    <text evidence="1">The sequence shown here is derived from an EMBL/GenBank/DDBJ whole genome shotgun (WGS) entry which is preliminary data.</text>
</comment>
<proteinExistence type="predicted"/>
<gene>
    <name evidence="1" type="ORF">BLA60_26900</name>
</gene>
<evidence type="ECO:0000313" key="1">
    <source>
        <dbReference type="EMBL" id="OLF07552.1"/>
    </source>
</evidence>
<dbReference type="Proteomes" id="UP000185696">
    <property type="component" value="Unassembled WGS sequence"/>
</dbReference>
<protein>
    <submittedName>
        <fullName evidence="1">Uncharacterized protein</fullName>
    </submittedName>
</protein>
<reference evidence="1 2" key="1">
    <citation type="submission" date="2016-12" db="EMBL/GenBank/DDBJ databases">
        <title>The draft genome sequence of Actinophytocola xinjiangensis.</title>
        <authorList>
            <person name="Wang W."/>
            <person name="Yuan L."/>
        </authorList>
    </citation>
    <scope>NUCLEOTIDE SEQUENCE [LARGE SCALE GENOMIC DNA]</scope>
    <source>
        <strain evidence="1 2">CGMCC 4.4663</strain>
    </source>
</reference>
<dbReference type="EMBL" id="MSIF01000015">
    <property type="protein sequence ID" value="OLF07552.1"/>
    <property type="molecule type" value="Genomic_DNA"/>
</dbReference>
<dbReference type="AlphaFoldDB" id="A0A7Z0WJF2"/>
<organism evidence="1 2">
    <name type="scientific">Actinophytocola xinjiangensis</name>
    <dbReference type="NCBI Taxonomy" id="485602"/>
    <lineage>
        <taxon>Bacteria</taxon>
        <taxon>Bacillati</taxon>
        <taxon>Actinomycetota</taxon>
        <taxon>Actinomycetes</taxon>
        <taxon>Pseudonocardiales</taxon>
        <taxon>Pseudonocardiaceae</taxon>
    </lineage>
</organism>
<evidence type="ECO:0000313" key="2">
    <source>
        <dbReference type="Proteomes" id="UP000185696"/>
    </source>
</evidence>
<dbReference type="OrthoDB" id="3689934at2"/>